<dbReference type="Proteomes" id="UP000027284">
    <property type="component" value="Unassembled WGS sequence"/>
</dbReference>
<evidence type="ECO:0000256" key="2">
    <source>
        <dbReference type="ARBA" id="ARBA00022803"/>
    </source>
</evidence>
<comment type="caution">
    <text evidence="5">The sequence shown here is derived from an EMBL/GenBank/DDBJ whole genome shotgun (WGS) entry which is preliminary data.</text>
</comment>
<keyword evidence="6" id="KW-1185">Reference proteome</keyword>
<evidence type="ECO:0008006" key="7">
    <source>
        <dbReference type="Google" id="ProtNLM"/>
    </source>
</evidence>
<feature type="region of interest" description="Disordered" evidence="4">
    <location>
        <begin position="514"/>
        <end position="543"/>
    </location>
</feature>
<dbReference type="PANTHER" id="PTHR45586">
    <property type="entry name" value="TPR REPEAT-CONTAINING PROTEIN PA4667"/>
    <property type="match status" value="1"/>
</dbReference>
<feature type="region of interest" description="Disordered" evidence="4">
    <location>
        <begin position="567"/>
        <end position="592"/>
    </location>
</feature>
<dbReference type="RefSeq" id="WP_038047681.1">
    <property type="nucleotide sequence ID" value="NZ_JMFG01000008.1"/>
</dbReference>
<feature type="compositionally biased region" description="Pro residues" evidence="4">
    <location>
        <begin position="515"/>
        <end position="539"/>
    </location>
</feature>
<dbReference type="Pfam" id="PF13174">
    <property type="entry name" value="TPR_6"/>
    <property type="match status" value="1"/>
</dbReference>
<evidence type="ECO:0000256" key="3">
    <source>
        <dbReference type="PROSITE-ProRule" id="PRU00339"/>
    </source>
</evidence>
<dbReference type="OrthoDB" id="220004at2"/>
<proteinExistence type="predicted"/>
<dbReference type="InterPro" id="IPR051012">
    <property type="entry name" value="CellSynth/LPSAsmb/PSIAsmb"/>
</dbReference>
<evidence type="ECO:0000256" key="1">
    <source>
        <dbReference type="ARBA" id="ARBA00022737"/>
    </source>
</evidence>
<evidence type="ECO:0000313" key="5">
    <source>
        <dbReference type="EMBL" id="KDA54411.1"/>
    </source>
</evidence>
<dbReference type="InterPro" id="IPR019734">
    <property type="entry name" value="TPR_rpt"/>
</dbReference>
<dbReference type="EMBL" id="JMFG01000008">
    <property type="protein sequence ID" value="KDA54411.1"/>
    <property type="molecule type" value="Genomic_DNA"/>
</dbReference>
<gene>
    <name evidence="5" type="ORF">EG19_11900</name>
</gene>
<protein>
    <recommendedName>
        <fullName evidence="7">Tetratricopeptide repeat protein</fullName>
    </recommendedName>
</protein>
<dbReference type="SUPFAM" id="SSF48452">
    <property type="entry name" value="TPR-like"/>
    <property type="match status" value="3"/>
</dbReference>
<keyword evidence="1" id="KW-0677">Repeat</keyword>
<dbReference type="STRING" id="1312852.EG19_11900"/>
<reference evidence="5 6" key="1">
    <citation type="submission" date="2014-04" db="EMBL/GenBank/DDBJ databases">
        <title>The Genome Sequence of Thermoanaerobaculum aquaticum MP-01, The First Cultivated Group 23 Acidobacterium.</title>
        <authorList>
            <person name="Stamps B.W."/>
            <person name="Losey N.A."/>
            <person name="Lawson P.A."/>
            <person name="Stevenson B.S."/>
        </authorList>
    </citation>
    <scope>NUCLEOTIDE SEQUENCE [LARGE SCALE GENOMIC DNA]</scope>
    <source>
        <strain evidence="5 6">MP-01</strain>
    </source>
</reference>
<dbReference type="AlphaFoldDB" id="A0A062Y220"/>
<keyword evidence="2 3" id="KW-0802">TPR repeat</keyword>
<sequence>MATAKREQLIQEAEKLAAKGRLDAAIEQFQKALKQGAPDGALLNRLGDLLLKANRVGEAVAAYQQAADVYAQMGFTLKAVAAEKKANRADPQRTDTYERLAEFYYKLGMPVEGRQQLLTLADWYLRNRKVADAIKVYRKLAELEPSNFQARAKLVDLLASSGDIAAASAELDHLGQLLLSRGHVDESVKLVERALEMQLSLGSFGPALLNALVTTGRLPTALDLVRKLEPSAVAPDLAVAMGRVLLEAGDIGAARDLVERALPEVGERTEVVQLYGDILLRVGETEAAKEKLLPTIDRLMAAKDLERAGQLIKRLLKANPRDIDVLERGLKVFDRRQDGEFFSVLEGALADAYYQAGRRQEAAELYMELAQREPGNTLFKQRLQELGVGPVGVEIVHTKPAITPPPAEAEELEVEIPLEEAGLPAEEAGAASFQWDSAAEVAAPAEEAPVPATGPQPNVEELYTEASVLAKYGLVDKALAHLQQLLALDPHHAKGRELLASLGGRLEEVEELPAQPLPSPAPAPKPEPAAPLPFIPPAQPAASSVASRSSAALDELESLLGLTPKKPLAPAADFGSPVQPPSPPSSEGVAVGNASPELAVPDFSVPQFELPELASQPAPEVVAPPPVVEELQPVEVAPEPVELAPEPVELVELAEELFEPSPEQLAELDLLLEQGLVEQAKETYQRLAESFPQSTELSRRAHRLAELSAAPAPVAETSATELFAEEEGFFNLAAEIEKELAEDEEKQMVAEARGQDGAQEESIEELFKQFQRGVAEQLGEEDHATHFDLGLAYREMGLLDEAIGEFQLVLKSPELALDAMTLIANCYMDKGLPEEAASWFEKALKTPNLPPEAELGLRYELGRAWEAAGNVAAALAHYAEVLAVNPAYRDVVERITRLRTATN</sequence>
<dbReference type="Pfam" id="PF13432">
    <property type="entry name" value="TPR_16"/>
    <property type="match status" value="3"/>
</dbReference>
<dbReference type="Gene3D" id="1.25.40.10">
    <property type="entry name" value="Tetratricopeptide repeat domain"/>
    <property type="match status" value="4"/>
</dbReference>
<feature type="repeat" description="TPR" evidence="3">
    <location>
        <begin position="114"/>
        <end position="147"/>
    </location>
</feature>
<dbReference type="PROSITE" id="PS50005">
    <property type="entry name" value="TPR"/>
    <property type="match status" value="1"/>
</dbReference>
<organism evidence="5 6">
    <name type="scientific">Thermoanaerobaculum aquaticum</name>
    <dbReference type="NCBI Taxonomy" id="1312852"/>
    <lineage>
        <taxon>Bacteria</taxon>
        <taxon>Pseudomonadati</taxon>
        <taxon>Acidobacteriota</taxon>
        <taxon>Thermoanaerobaculia</taxon>
        <taxon>Thermoanaerobaculales</taxon>
        <taxon>Thermoanaerobaculaceae</taxon>
        <taxon>Thermoanaerobaculum</taxon>
    </lineage>
</organism>
<dbReference type="InterPro" id="IPR011990">
    <property type="entry name" value="TPR-like_helical_dom_sf"/>
</dbReference>
<dbReference type="SMART" id="SM00028">
    <property type="entry name" value="TPR"/>
    <property type="match status" value="9"/>
</dbReference>
<evidence type="ECO:0000313" key="6">
    <source>
        <dbReference type="Proteomes" id="UP000027284"/>
    </source>
</evidence>
<name>A0A062Y220_9BACT</name>
<dbReference type="PANTHER" id="PTHR45586:SF1">
    <property type="entry name" value="LIPOPOLYSACCHARIDE ASSEMBLY PROTEIN B"/>
    <property type="match status" value="1"/>
</dbReference>
<evidence type="ECO:0000256" key="4">
    <source>
        <dbReference type="SAM" id="MobiDB-lite"/>
    </source>
</evidence>
<accession>A0A062Y220</accession>